<dbReference type="OrthoDB" id="3690529at2"/>
<feature type="compositionally biased region" description="Low complexity" evidence="5">
    <location>
        <begin position="538"/>
        <end position="565"/>
    </location>
</feature>
<dbReference type="InterPro" id="IPR000675">
    <property type="entry name" value="Cutinase/axe"/>
</dbReference>
<name>A0A7K0D529_9NOCA</name>
<dbReference type="Proteomes" id="UP000438448">
    <property type="component" value="Unassembled WGS sequence"/>
</dbReference>
<evidence type="ECO:0000256" key="6">
    <source>
        <dbReference type="SAM" id="Phobius"/>
    </source>
</evidence>
<dbReference type="PANTHER" id="PTHR33630">
    <property type="entry name" value="CUTINASE RV1984C-RELATED-RELATED"/>
    <property type="match status" value="1"/>
</dbReference>
<dbReference type="PANTHER" id="PTHR33630:SF9">
    <property type="entry name" value="CUTINASE 4"/>
    <property type="match status" value="1"/>
</dbReference>
<evidence type="ECO:0000256" key="3">
    <source>
        <dbReference type="ARBA" id="ARBA00022801"/>
    </source>
</evidence>
<keyword evidence="6" id="KW-0812">Transmembrane</keyword>
<keyword evidence="6" id="KW-0472">Membrane</keyword>
<dbReference type="EMBL" id="WEGK01000007">
    <property type="protein sequence ID" value="MQY20661.1"/>
    <property type="molecule type" value="Genomic_DNA"/>
</dbReference>
<evidence type="ECO:0000256" key="5">
    <source>
        <dbReference type="SAM" id="MobiDB-lite"/>
    </source>
</evidence>
<evidence type="ECO:0000256" key="4">
    <source>
        <dbReference type="ARBA" id="ARBA00023157"/>
    </source>
</evidence>
<evidence type="ECO:0000313" key="8">
    <source>
        <dbReference type="Proteomes" id="UP000438448"/>
    </source>
</evidence>
<comment type="similarity">
    <text evidence="1">Belongs to the cutinase family.</text>
</comment>
<dbReference type="SMART" id="SM01110">
    <property type="entry name" value="Cutinase"/>
    <property type="match status" value="1"/>
</dbReference>
<evidence type="ECO:0000313" key="7">
    <source>
        <dbReference type="EMBL" id="MQY20661.1"/>
    </source>
</evidence>
<dbReference type="InterPro" id="IPR029058">
    <property type="entry name" value="AB_hydrolase_fold"/>
</dbReference>
<keyword evidence="3" id="KW-0378">Hydrolase</keyword>
<dbReference type="GO" id="GO:0052689">
    <property type="term" value="F:carboxylic ester hydrolase activity"/>
    <property type="evidence" value="ECO:0007669"/>
    <property type="project" value="UniProtKB-KW"/>
</dbReference>
<dbReference type="Gene3D" id="3.40.50.1820">
    <property type="entry name" value="alpha/beta hydrolase"/>
    <property type="match status" value="1"/>
</dbReference>
<feature type="region of interest" description="Disordered" evidence="5">
    <location>
        <begin position="466"/>
        <end position="574"/>
    </location>
</feature>
<comment type="caution">
    <text evidence="7">The sequence shown here is derived from an EMBL/GenBank/DDBJ whole genome shotgun (WGS) entry which is preliminary data.</text>
</comment>
<feature type="compositionally biased region" description="Low complexity" evidence="5">
    <location>
        <begin position="507"/>
        <end position="522"/>
    </location>
</feature>
<dbReference type="Pfam" id="PF01083">
    <property type="entry name" value="Cutinase"/>
    <property type="match status" value="1"/>
</dbReference>
<keyword evidence="2" id="KW-0719">Serine esterase</keyword>
<dbReference type="SUPFAM" id="SSF53474">
    <property type="entry name" value="alpha/beta-Hydrolases"/>
    <property type="match status" value="1"/>
</dbReference>
<evidence type="ECO:0008006" key="9">
    <source>
        <dbReference type="Google" id="ProtNLM"/>
    </source>
</evidence>
<evidence type="ECO:0000256" key="2">
    <source>
        <dbReference type="ARBA" id="ARBA00022487"/>
    </source>
</evidence>
<keyword evidence="8" id="KW-1185">Reference proteome</keyword>
<dbReference type="RefSeq" id="WP_153411388.1">
    <property type="nucleotide sequence ID" value="NZ_WEGK01000007.1"/>
</dbReference>
<reference evidence="7 8" key="1">
    <citation type="submission" date="2019-10" db="EMBL/GenBank/DDBJ databases">
        <title>Nocardia macrotermitis sp. nov. and Nocardia aurantia sp. nov., isolated from the gut of fungus growing-termite Macrotermes natalensis.</title>
        <authorList>
            <person name="Benndorf R."/>
            <person name="Schwitalla J."/>
            <person name="Martin K."/>
            <person name="De Beer W."/>
            <person name="Kaster A.-K."/>
            <person name="Vollmers J."/>
            <person name="Poulsen M."/>
            <person name="Beemelmanns C."/>
        </authorList>
    </citation>
    <scope>NUCLEOTIDE SEQUENCE [LARGE SCALE GENOMIC DNA]</scope>
    <source>
        <strain evidence="7 8">RB20</strain>
    </source>
</reference>
<keyword evidence="4" id="KW-1015">Disulfide bond</keyword>
<proteinExistence type="inferred from homology"/>
<protein>
    <recommendedName>
        <fullName evidence="9">Cutinase</fullName>
    </recommendedName>
</protein>
<accession>A0A7K0D529</accession>
<feature type="transmembrane region" description="Helical" evidence="6">
    <location>
        <begin position="21"/>
        <end position="40"/>
    </location>
</feature>
<dbReference type="AlphaFoldDB" id="A0A7K0D529"/>
<organism evidence="7 8">
    <name type="scientific">Nocardia macrotermitis</name>
    <dbReference type="NCBI Taxonomy" id="2585198"/>
    <lineage>
        <taxon>Bacteria</taxon>
        <taxon>Bacillati</taxon>
        <taxon>Actinomycetota</taxon>
        <taxon>Actinomycetes</taxon>
        <taxon>Mycobacteriales</taxon>
        <taxon>Nocardiaceae</taxon>
        <taxon>Nocardia</taxon>
    </lineage>
</organism>
<keyword evidence="6" id="KW-1133">Transmembrane helix</keyword>
<evidence type="ECO:0000256" key="1">
    <source>
        <dbReference type="ARBA" id="ARBA00007534"/>
    </source>
</evidence>
<feature type="compositionally biased region" description="Low complexity" evidence="5">
    <location>
        <begin position="476"/>
        <end position="499"/>
    </location>
</feature>
<sequence>MSSREFWARKSEFVVRHRITAAIAAPVLLGGAVAVAVAVLPDSGPRTAAPRLVSSVTDCHDMVTISVAGRNDSPSASTTKLLLGADGKELPAALSDDYHSQWVDPVVNAPDGKVDKGSYAAVYIAYPANMNSYEDAVNAGVANTEKVMQQIKQACPATKFAIVGYSEGADVVRRVATQVGHQEPAKDGSYAIVDPSKVTGVVILADSGRTAGDGPFPGAQNPYSNPDGFDQKYQNGTTPVSGQGAMPDNSGDFGSLNGKIASFCSEGDLTCAAPQNISLLQLAANVGRQLNVDALQAKGLTPATGQDVATVLARIGFNAFQYIESTPNWMASNETLLQVLLKVSEPGYKPGTQQADPAPAQSISTDQLAPLAYLPQKVLNEVVGLIVTNQNTIPVILSDPYKLTLGPNGTGHHFDYWRDSNAADGKPLTSAEYAAAWLTHLAQQAQAGKQIDTTSTPTATDVQAAYKAAAETRSAPTTTSPPTTTTSTTTTTTPVPTTTKPKASEVAQTLETTSPTATTATTDPKASEVARTPETPKPTTVSPTETHTATTTPNKTATTTPTAQPKESATTDAH</sequence>
<gene>
    <name evidence="7" type="ORF">NRB20_37690</name>
</gene>